<dbReference type="PROSITE" id="PS50330">
    <property type="entry name" value="UIM"/>
    <property type="match status" value="2"/>
</dbReference>
<dbReference type="InterPro" id="IPR003903">
    <property type="entry name" value="UIM_dom"/>
</dbReference>
<feature type="compositionally biased region" description="Acidic residues" evidence="2">
    <location>
        <begin position="1"/>
        <end position="11"/>
    </location>
</feature>
<feature type="compositionally biased region" description="Basic and acidic residues" evidence="2">
    <location>
        <begin position="1267"/>
        <end position="1303"/>
    </location>
</feature>
<dbReference type="InterPro" id="IPR050426">
    <property type="entry name" value="Glycosyltransferase_28"/>
</dbReference>
<dbReference type="OrthoDB" id="5835829at2759"/>
<name>A0A9W7SPV3_9PEZI</name>
<evidence type="ECO:0000313" key="5">
    <source>
        <dbReference type="EMBL" id="KAH9826335.1"/>
    </source>
</evidence>
<organism evidence="5 6">
    <name type="scientific">Teratosphaeria destructans</name>
    <dbReference type="NCBI Taxonomy" id="418781"/>
    <lineage>
        <taxon>Eukaryota</taxon>
        <taxon>Fungi</taxon>
        <taxon>Dikarya</taxon>
        <taxon>Ascomycota</taxon>
        <taxon>Pezizomycotina</taxon>
        <taxon>Dothideomycetes</taxon>
        <taxon>Dothideomycetidae</taxon>
        <taxon>Mycosphaerellales</taxon>
        <taxon>Teratosphaeriaceae</taxon>
        <taxon>Teratosphaeria</taxon>
    </lineage>
</organism>
<evidence type="ECO:0000256" key="1">
    <source>
        <dbReference type="ARBA" id="ARBA00022679"/>
    </source>
</evidence>
<dbReference type="Pfam" id="PF03033">
    <property type="entry name" value="Glyco_transf_28"/>
    <property type="match status" value="1"/>
</dbReference>
<evidence type="ECO:0000259" key="4">
    <source>
        <dbReference type="Pfam" id="PF06722"/>
    </source>
</evidence>
<dbReference type="GO" id="GO:0005975">
    <property type="term" value="P:carbohydrate metabolic process"/>
    <property type="evidence" value="ECO:0007669"/>
    <property type="project" value="InterPro"/>
</dbReference>
<reference evidence="5 6" key="1">
    <citation type="journal article" date="2018" name="IMA Fungus">
        <title>IMA Genome-F 10: Nine draft genome sequences of Claviceps purpurea s.lat., including C. arundinis, C. humidiphila, and C. cf. spartinae, pseudomolecules for the pitch canker pathogen Fusarium circinatum, draft genome of Davidsoniella eucalypti, Grosmannia galeiformis, Quambalaria eucalypti, and Teratosphaeria destructans.</title>
        <authorList>
            <person name="Wingfield B.D."/>
            <person name="Liu M."/>
            <person name="Nguyen H.D."/>
            <person name="Lane F.A."/>
            <person name="Morgan S.W."/>
            <person name="De Vos L."/>
            <person name="Wilken P.M."/>
            <person name="Duong T.A."/>
            <person name="Aylward J."/>
            <person name="Coetzee M.P."/>
            <person name="Dadej K."/>
            <person name="De Beer Z.W."/>
            <person name="Findlay W."/>
            <person name="Havenga M."/>
            <person name="Kolarik M."/>
            <person name="Menzies J.G."/>
            <person name="Naidoo K."/>
            <person name="Pochopski O."/>
            <person name="Shoukouhi P."/>
            <person name="Santana Q.C."/>
            <person name="Seifert K.A."/>
            <person name="Soal N."/>
            <person name="Steenkamp E.T."/>
            <person name="Tatham C.T."/>
            <person name="van der Nest M.A."/>
            <person name="Wingfield M.J."/>
        </authorList>
    </citation>
    <scope>NUCLEOTIDE SEQUENCE [LARGE SCALE GENOMIC DNA]</scope>
    <source>
        <strain evidence="5">CMW44962</strain>
    </source>
</reference>
<dbReference type="CDD" id="cd03784">
    <property type="entry name" value="GT1_Gtf-like"/>
    <property type="match status" value="1"/>
</dbReference>
<evidence type="ECO:0000256" key="2">
    <source>
        <dbReference type="SAM" id="MobiDB-lite"/>
    </source>
</evidence>
<proteinExistence type="predicted"/>
<dbReference type="Pfam" id="PF06722">
    <property type="entry name" value="EryCIII-like_C"/>
    <property type="match status" value="1"/>
</dbReference>
<feature type="region of interest" description="Disordered" evidence="2">
    <location>
        <begin position="1057"/>
        <end position="1087"/>
    </location>
</feature>
<dbReference type="Proteomes" id="UP001138500">
    <property type="component" value="Unassembled WGS sequence"/>
</dbReference>
<dbReference type="GO" id="GO:0016906">
    <property type="term" value="F:sterol 3-beta-glucosyltransferase activity"/>
    <property type="evidence" value="ECO:0007669"/>
    <property type="project" value="UniProtKB-ARBA"/>
</dbReference>
<feature type="domain" description="Glycosyltransferase family 28 N-terminal" evidence="3">
    <location>
        <begin position="160"/>
        <end position="224"/>
    </location>
</feature>
<accession>A0A9W7SPV3</accession>
<dbReference type="Gene3D" id="3.40.50.2000">
    <property type="entry name" value="Glycogen Phosphorylase B"/>
    <property type="match status" value="2"/>
</dbReference>
<feature type="compositionally biased region" description="Basic and acidic residues" evidence="2">
    <location>
        <begin position="1239"/>
        <end position="1258"/>
    </location>
</feature>
<dbReference type="PANTHER" id="PTHR48050:SF13">
    <property type="entry name" value="STEROL 3-BETA-GLUCOSYLTRANSFERASE UGT80A2"/>
    <property type="match status" value="1"/>
</dbReference>
<dbReference type="Pfam" id="PF02809">
    <property type="entry name" value="UIM"/>
    <property type="match status" value="3"/>
</dbReference>
<feature type="compositionally biased region" description="Basic and acidic residues" evidence="2">
    <location>
        <begin position="60"/>
        <end position="71"/>
    </location>
</feature>
<gene>
    <name evidence="5" type="ORF">Tdes44962_MAKER03595</name>
</gene>
<feature type="domain" description="Erythromycin biosynthesis protein CIII-like C-terminal" evidence="4">
    <location>
        <begin position="493"/>
        <end position="600"/>
    </location>
</feature>
<keyword evidence="6" id="KW-1185">Reference proteome</keyword>
<dbReference type="InterPro" id="IPR010610">
    <property type="entry name" value="EryCIII-like_C"/>
</dbReference>
<feature type="compositionally biased region" description="Low complexity" evidence="2">
    <location>
        <begin position="753"/>
        <end position="767"/>
    </location>
</feature>
<dbReference type="PANTHER" id="PTHR48050">
    <property type="entry name" value="STEROL 3-BETA-GLUCOSYLTRANSFERASE"/>
    <property type="match status" value="1"/>
</dbReference>
<dbReference type="InterPro" id="IPR004276">
    <property type="entry name" value="GlycoTrans_28_N"/>
</dbReference>
<dbReference type="EMBL" id="RIBY02002001">
    <property type="protein sequence ID" value="KAH9826335.1"/>
    <property type="molecule type" value="Genomic_DNA"/>
</dbReference>
<feature type="compositionally biased region" description="Polar residues" evidence="2">
    <location>
        <begin position="718"/>
        <end position="752"/>
    </location>
</feature>
<sequence length="1313" mass="143776">MATSSDPEEQLSEVHGSPGSGIPRLMVRQAEAAATSEHDSTCDTAQERKHMGHDVPTQQHEGEPHLRREPTEPIVPPPAYGEHYGEVHSEQEGFGTNASVDDTGRVNIRINQRDRRLSGLFVPALQQQEAAVHDELALPPAYIPPSLGGEGGVPPPPMNVVIHVVGSRGDVQPFIALGKVLKDTYSHRVRLATHPVFKDFVTENGLEFFSIGGDPAQLMAFMVKNPGLMPGFDTLRKGDIGKRRREVAEYIRGCWRSCYEAGDGLGAEATDDSIEDWTNQPSSADESTKPFVADCIIANPPSFAHIHCAEKMGIPLHIMFTMPYSPTQAFPHPLTNIQSSNADPHLTNYISYALIDMLTWQGLGDVINRFRHRSLGLEPISLMWAPGMLHRLKIPHTYCWSPALIPKPKDWGQQISISGFFFLNLAANYTPAPDLKQFLDAGPPPVYIGFGSIVLDDPDGMTKLIFDAVRKSGQRALVSKGWGGFGADQIEGGIPDSVFMLGNVPHDWLFKHVSCVVHHGGAGTTAAGITAGKPTVVVPFFGDQPFWGAMVARAGAGPDPIPHKQLTADKLAEAIEFCLKPESQEKAQELAASIATEHGSDEGAQSFHQNLDVDQLRCNLSPSRTAVWRLKRTQVRLSAMAACTLANENLLDFNELKLLRSREYETDEGPWDPISGGATALVGTMSTIMMGVADFPVDTLKALHIHPDAQKRKKDSSEGASGTQSPQSEPGSGRQSEDTSSAQPARSTSEAVTSQSSTPATSSSNSTFNFQESLAKIQSPPSPFQKDGRKDMPGSMADALRGRLASHPRSRSGSRPRSRSGSRSRGNGHQRENHLSTALQTGQGLRKIAGAAFSSPMDFTMSLTKGFHNAPKLYGDETVRKPDQVTDFRSGLKAAGKEFGYGMYDGITGLVTQPMKGAAKEGPAGFVKGIGKGIGGIALKPGAAIFGIPGYTMKGVYKEMQKMFGASVQNYIIAARTAQGFDEWQATTPEERADVVRRWKVLQKGLKKKKNPDEMVRDILEEQRLKKQEQLFRMRKGLAEKHESLAEWRERRASRSRVASQSVVDYDPEGRAEGAPLDSRGRPSDQAHTITAKELEANELEEAIKLSVHETSRGNRDEDAEIERAIQASLAELHNERTSRQQNHEADIQQAIQYSMADAQAHGHPGIVRDVELERIITQRLHEQRMQQGGVEEDGNNEELRQALTASQAISMHDQEGDPPAYEENPAISIPGRLHLRGTTREALEASGGEGEKSQQERSEEEVVMEYVRKQSLLEERLRRGKEGSEEDAELRKAIRESLKENEGLGGKRRSMS</sequence>
<protein>
    <submittedName>
        <fullName evidence="5">Glycosyltransferase family 1 protein</fullName>
    </submittedName>
</protein>
<dbReference type="InterPro" id="IPR002213">
    <property type="entry name" value="UDP_glucos_trans"/>
</dbReference>
<feature type="compositionally biased region" description="Basic residues" evidence="2">
    <location>
        <begin position="804"/>
        <end position="828"/>
    </location>
</feature>
<dbReference type="FunFam" id="3.40.50.2000:FF:000009">
    <property type="entry name" value="Sterol 3-beta-glucosyltransferase UGT80A2"/>
    <property type="match status" value="1"/>
</dbReference>
<feature type="region of interest" description="Disordered" evidence="2">
    <location>
        <begin position="708"/>
        <end position="842"/>
    </location>
</feature>
<evidence type="ECO:0000259" key="3">
    <source>
        <dbReference type="Pfam" id="PF03033"/>
    </source>
</evidence>
<dbReference type="SUPFAM" id="SSF53756">
    <property type="entry name" value="UDP-Glycosyltransferase/glycogen phosphorylase"/>
    <property type="match status" value="1"/>
</dbReference>
<feature type="compositionally biased region" description="Basic and acidic residues" evidence="2">
    <location>
        <begin position="36"/>
        <end position="53"/>
    </location>
</feature>
<dbReference type="FunFam" id="3.40.50.2000:FF:000100">
    <property type="entry name" value="Glycosyltransferase family 1 protein"/>
    <property type="match status" value="1"/>
</dbReference>
<comment type="caution">
    <text evidence="5">The sequence shown here is derived from an EMBL/GenBank/DDBJ whole genome shotgun (WGS) entry which is preliminary data.</text>
</comment>
<feature type="region of interest" description="Disordered" evidence="2">
    <location>
        <begin position="1"/>
        <end position="101"/>
    </location>
</feature>
<dbReference type="SMART" id="SM00726">
    <property type="entry name" value="UIM"/>
    <property type="match status" value="4"/>
</dbReference>
<reference evidence="5 6" key="2">
    <citation type="journal article" date="2021" name="Curr. Genet.">
        <title>Genetic response to nitrogen starvation in the aggressive Eucalyptus foliar pathogen Teratosphaeria destructans.</title>
        <authorList>
            <person name="Havenga M."/>
            <person name="Wingfield B.D."/>
            <person name="Wingfield M.J."/>
            <person name="Dreyer L.L."/>
            <person name="Roets F."/>
            <person name="Aylward J."/>
        </authorList>
    </citation>
    <scope>NUCLEOTIDE SEQUENCE [LARGE SCALE GENOMIC DNA]</scope>
    <source>
        <strain evidence="5">CMW44962</strain>
    </source>
</reference>
<evidence type="ECO:0000313" key="6">
    <source>
        <dbReference type="Proteomes" id="UP001138500"/>
    </source>
</evidence>
<feature type="region of interest" description="Disordered" evidence="2">
    <location>
        <begin position="1210"/>
        <end position="1313"/>
    </location>
</feature>
<keyword evidence="1" id="KW-0808">Transferase</keyword>